<evidence type="ECO:0000256" key="3">
    <source>
        <dbReference type="PROSITE-ProRule" id="PRU00289"/>
    </source>
</evidence>
<dbReference type="Gene3D" id="3.40.50.300">
    <property type="entry name" value="P-loop containing nucleotide triphosphate hydrolases"/>
    <property type="match status" value="2"/>
</dbReference>
<evidence type="ECO:0000259" key="5">
    <source>
        <dbReference type="PROSITE" id="PS50901"/>
    </source>
</evidence>
<keyword evidence="4" id="KW-0472">Membrane</keyword>
<dbReference type="OrthoDB" id="9807790at2"/>
<feature type="transmembrane region" description="Helical" evidence="4">
    <location>
        <begin position="227"/>
        <end position="247"/>
    </location>
</feature>
<dbReference type="PROSITE" id="PS50901">
    <property type="entry name" value="FTSK"/>
    <property type="match status" value="1"/>
</dbReference>
<dbReference type="GO" id="GO:0003677">
    <property type="term" value="F:DNA binding"/>
    <property type="evidence" value="ECO:0007669"/>
    <property type="project" value="InterPro"/>
</dbReference>
<keyword evidence="2 3" id="KW-0067">ATP-binding</keyword>
<keyword evidence="7" id="KW-1185">Reference proteome</keyword>
<dbReference type="Proteomes" id="UP000316598">
    <property type="component" value="Unassembled WGS sequence"/>
</dbReference>
<gene>
    <name evidence="6" type="ORF">Pla22_16290</name>
</gene>
<name>A0A5C5WVN1_9BACT</name>
<dbReference type="RefSeq" id="WP_146514116.1">
    <property type="nucleotide sequence ID" value="NZ_SJPI01000001.1"/>
</dbReference>
<dbReference type="GO" id="GO:0005524">
    <property type="term" value="F:ATP binding"/>
    <property type="evidence" value="ECO:0007669"/>
    <property type="project" value="UniProtKB-UniRule"/>
</dbReference>
<dbReference type="PANTHER" id="PTHR22683">
    <property type="entry name" value="SPORULATION PROTEIN RELATED"/>
    <property type="match status" value="1"/>
</dbReference>
<dbReference type="EMBL" id="SJPI01000001">
    <property type="protein sequence ID" value="TWT53995.1"/>
    <property type="molecule type" value="Genomic_DNA"/>
</dbReference>
<feature type="binding site" evidence="3">
    <location>
        <begin position="803"/>
        <end position="810"/>
    </location>
    <ligand>
        <name>ATP</name>
        <dbReference type="ChEBI" id="CHEBI:30616"/>
    </ligand>
</feature>
<reference evidence="6 7" key="1">
    <citation type="submission" date="2019-02" db="EMBL/GenBank/DDBJ databases">
        <title>Deep-cultivation of Planctomycetes and their phenomic and genomic characterization uncovers novel biology.</title>
        <authorList>
            <person name="Wiegand S."/>
            <person name="Jogler M."/>
            <person name="Boedeker C."/>
            <person name="Pinto D."/>
            <person name="Vollmers J."/>
            <person name="Rivas-Marin E."/>
            <person name="Kohn T."/>
            <person name="Peeters S.H."/>
            <person name="Heuer A."/>
            <person name="Rast P."/>
            <person name="Oberbeckmann S."/>
            <person name="Bunk B."/>
            <person name="Jeske O."/>
            <person name="Meyerdierks A."/>
            <person name="Storesund J.E."/>
            <person name="Kallscheuer N."/>
            <person name="Luecker S."/>
            <person name="Lage O.M."/>
            <person name="Pohl T."/>
            <person name="Merkel B.J."/>
            <person name="Hornburger P."/>
            <person name="Mueller R.-W."/>
            <person name="Bruemmer F."/>
            <person name="Labrenz M."/>
            <person name="Spormann A.M."/>
            <person name="Op Den Camp H."/>
            <person name="Overmann J."/>
            <person name="Amann R."/>
            <person name="Jetten M.S.M."/>
            <person name="Mascher T."/>
            <person name="Medema M.H."/>
            <person name="Devos D.P."/>
            <person name="Kaster A.-K."/>
            <person name="Ovreas L."/>
            <person name="Rohde M."/>
            <person name="Galperin M.Y."/>
            <person name="Jogler C."/>
        </authorList>
    </citation>
    <scope>NUCLEOTIDE SEQUENCE [LARGE SCALE GENOMIC DNA]</scope>
    <source>
        <strain evidence="6 7">Pla22</strain>
    </source>
</reference>
<keyword evidence="4" id="KW-0812">Transmembrane</keyword>
<organism evidence="6 7">
    <name type="scientific">Rubripirellula amarantea</name>
    <dbReference type="NCBI Taxonomy" id="2527999"/>
    <lineage>
        <taxon>Bacteria</taxon>
        <taxon>Pseudomonadati</taxon>
        <taxon>Planctomycetota</taxon>
        <taxon>Planctomycetia</taxon>
        <taxon>Pirellulales</taxon>
        <taxon>Pirellulaceae</taxon>
        <taxon>Rubripirellula</taxon>
    </lineage>
</organism>
<comment type="caution">
    <text evidence="6">The sequence shown here is derived from an EMBL/GenBank/DDBJ whole genome shotgun (WGS) entry which is preliminary data.</text>
</comment>
<dbReference type="PANTHER" id="PTHR22683:SF41">
    <property type="entry name" value="DNA TRANSLOCASE FTSK"/>
    <property type="match status" value="1"/>
</dbReference>
<dbReference type="InterPro" id="IPR002543">
    <property type="entry name" value="FtsK_dom"/>
</dbReference>
<keyword evidence="1 3" id="KW-0547">Nucleotide-binding</keyword>
<evidence type="ECO:0000256" key="1">
    <source>
        <dbReference type="ARBA" id="ARBA00022741"/>
    </source>
</evidence>
<keyword evidence="4" id="KW-1133">Transmembrane helix</keyword>
<proteinExistence type="predicted"/>
<evidence type="ECO:0000313" key="6">
    <source>
        <dbReference type="EMBL" id="TWT53995.1"/>
    </source>
</evidence>
<evidence type="ECO:0000256" key="2">
    <source>
        <dbReference type="ARBA" id="ARBA00022840"/>
    </source>
</evidence>
<dbReference type="InterPro" id="IPR027417">
    <property type="entry name" value="P-loop_NTPase"/>
</dbReference>
<feature type="domain" description="FtsK" evidence="5">
    <location>
        <begin position="784"/>
        <end position="980"/>
    </location>
</feature>
<protein>
    <submittedName>
        <fullName evidence="6">FtsK-like domain-containing protein</fullName>
    </submittedName>
</protein>
<evidence type="ECO:0000313" key="7">
    <source>
        <dbReference type="Proteomes" id="UP000316598"/>
    </source>
</evidence>
<dbReference type="Pfam" id="PF01580">
    <property type="entry name" value="FtsK_SpoIIIE"/>
    <property type="match status" value="1"/>
</dbReference>
<dbReference type="InterPro" id="IPR050206">
    <property type="entry name" value="FtsK/SpoIIIE/SftA"/>
</dbReference>
<dbReference type="SUPFAM" id="SSF52540">
    <property type="entry name" value="P-loop containing nucleoside triphosphate hydrolases"/>
    <property type="match status" value="1"/>
</dbReference>
<sequence>MKDSTVSPTGLMNVTRSKQVLSALADRVGHCVLERERLKAQHAQARAKEEIELNEEKRSVTSHCRDSRRNMLNKWDNAEEILTFKYEQQTLSLRSELNRLAVIYRRKKQEEEQTIERKVEARHQAVLQQFENRKNQPGQQQRKEIKQIDEALLPLQDHLEWANALTVRRLDGLLEVGPPEDPEEDMSQPLPKDVREAIDTIDVITRKCNKVIHEMQTGAASKIVDSFYLPAGVGVFVLIWGIIAIATVEKQPYLWAAAGVIPAGILGFTIYLILLMPLKRMTRKLYPRVVRLGRAADECAEHARKISRRIASDSSKELIERRDAHIAAAKRWKTEQLAELEKRINDEFTAKRAKLLELLEASGHQYEKSVSQVTEQMRENADQVAHAITNTLAKADHAIEQKREANSAKRFLELQYLTQRLATGVKFAVARIEKTNQAVRQQFPSWKEVLASDLCHRDHLDCLPLGSLLIGDELAGALNVEPPQHQNGHVESATIPIAIATENPANASPVSLVSEINIPDRLPIVLHRRLHSCLVIHCDESTMSDAIDMCQQLLWRLLSSAPAGRAKLTLIDPIGRGQNFTSLMALADHDPSIIGHRVWTTDNKIETRLSEIAHYVEDVLQSSLRDRFERIEDYNLVAGSMAVPYRAIAGIGLPSGLSRDGYKHLNAIINSGLRCGIFTILVCRDDQPWPSDMPIPSGSNVMQVRIKEDQGVHLEVPGLEHLALEPLSSPPPNLRDSLVEKIGVATVNASRVEIPLDQVLTSVIEGSGETNSGINIPIGSQGANRTLSLDLGEGVRQHVLIAGKTGSGKSTLLHSIITAGAYQYRPDQLQFYLLDFKKGVEFKVYADSGLPHARVIGIESEREFGRSVLQRLDAELQSRGEKFRAVGAQELGAYREKSEDAMPRIMLVVDEFQELFMRDDRIAADCAMLLDRLVRQGRSFGMHVILSSQSLAGAYSLPRATLGQMAVRIAMQCSEADAALILSDDNTAARLISRPGEAIYNNAGGLAEGNQPFQVAWLSADRHREMLVSIAARDQSHRAKLGPAVIFEGNRPCYWTSELADAALQNDSANAMTGLLGESVEIGPPLGISLSRDPGRNALLVAGGESRAAILATAISGFAKSVPELEVVYFDGARPDDGPLMNDWLDQCGINLKSVKPRDSEAEIARVADIVKQREENAAGETSSDPPVLVVIDPLERFRDLRQDESFSFSLDAASEMSGGKAFQTVLREGPSQGVFVLAVCSGAETLSRWLPRGSQHDFELRILGQMNQNDSSFLVDSPVASDLSTATMLVYDHADGSITKFRQSELPDAAKVKKWLNT</sequence>
<accession>A0A5C5WVN1</accession>
<evidence type="ECO:0000256" key="4">
    <source>
        <dbReference type="SAM" id="Phobius"/>
    </source>
</evidence>
<feature type="transmembrane region" description="Helical" evidence="4">
    <location>
        <begin position="253"/>
        <end position="278"/>
    </location>
</feature>